<reference evidence="3 4" key="1">
    <citation type="submission" date="2017-07" db="EMBL/GenBank/DDBJ databases">
        <authorList>
            <person name="Sun Z.S."/>
            <person name="Albrecht U."/>
            <person name="Echele G."/>
            <person name="Lee C.C."/>
        </authorList>
    </citation>
    <scope>NUCLEOTIDE SEQUENCE [LARGE SCALE GENOMIC DNA]</scope>
    <source>
        <strain evidence="3 4">DSM 14827</strain>
    </source>
</reference>
<dbReference type="Proteomes" id="UP000198307">
    <property type="component" value="Unassembled WGS sequence"/>
</dbReference>
<dbReference type="Pfam" id="PF01381">
    <property type="entry name" value="HTH_3"/>
    <property type="match status" value="1"/>
</dbReference>
<dbReference type="Gene3D" id="1.10.260.40">
    <property type="entry name" value="lambda repressor-like DNA-binding domains"/>
    <property type="match status" value="1"/>
</dbReference>
<dbReference type="Gene3D" id="2.60.120.10">
    <property type="entry name" value="Jelly Rolls"/>
    <property type="match status" value="1"/>
</dbReference>
<dbReference type="SUPFAM" id="SSF51182">
    <property type="entry name" value="RmlC-like cupins"/>
    <property type="match status" value="1"/>
</dbReference>
<dbReference type="InterPro" id="IPR014710">
    <property type="entry name" value="RmlC-like_jellyroll"/>
</dbReference>
<dbReference type="CDD" id="cd00093">
    <property type="entry name" value="HTH_XRE"/>
    <property type="match status" value="1"/>
</dbReference>
<evidence type="ECO:0000313" key="3">
    <source>
        <dbReference type="EMBL" id="SNT68544.1"/>
    </source>
</evidence>
<evidence type="ECO:0000313" key="4">
    <source>
        <dbReference type="Proteomes" id="UP000198307"/>
    </source>
</evidence>
<organism evidence="3 4">
    <name type="scientific">Paracoccus seriniphilus</name>
    <dbReference type="NCBI Taxonomy" id="184748"/>
    <lineage>
        <taxon>Bacteria</taxon>
        <taxon>Pseudomonadati</taxon>
        <taxon>Pseudomonadota</taxon>
        <taxon>Alphaproteobacteria</taxon>
        <taxon>Rhodobacterales</taxon>
        <taxon>Paracoccaceae</taxon>
        <taxon>Paracoccus</taxon>
    </lineage>
</organism>
<proteinExistence type="predicted"/>
<protein>
    <submittedName>
        <fullName evidence="3">Transcriptional regulator, XRE family with cupin sensor</fullName>
    </submittedName>
</protein>
<dbReference type="GO" id="GO:0003677">
    <property type="term" value="F:DNA binding"/>
    <property type="evidence" value="ECO:0007669"/>
    <property type="project" value="UniProtKB-KW"/>
</dbReference>
<dbReference type="SUPFAM" id="SSF47413">
    <property type="entry name" value="lambda repressor-like DNA-binding domains"/>
    <property type="match status" value="1"/>
</dbReference>
<dbReference type="InterPro" id="IPR010982">
    <property type="entry name" value="Lambda_DNA-bd_dom_sf"/>
</dbReference>
<dbReference type="GO" id="GO:0003700">
    <property type="term" value="F:DNA-binding transcription factor activity"/>
    <property type="evidence" value="ECO:0007669"/>
    <property type="project" value="TreeGrafter"/>
</dbReference>
<dbReference type="OrthoDB" id="9814751at2"/>
<dbReference type="CDD" id="cd02209">
    <property type="entry name" value="cupin_XRE_C"/>
    <property type="match status" value="1"/>
</dbReference>
<dbReference type="PROSITE" id="PS50943">
    <property type="entry name" value="HTH_CROC1"/>
    <property type="match status" value="1"/>
</dbReference>
<dbReference type="InterPro" id="IPR050807">
    <property type="entry name" value="TransReg_Diox_bact_type"/>
</dbReference>
<accession>A0A239PN20</accession>
<dbReference type="Pfam" id="PF07883">
    <property type="entry name" value="Cupin_2"/>
    <property type="match status" value="1"/>
</dbReference>
<evidence type="ECO:0000259" key="2">
    <source>
        <dbReference type="PROSITE" id="PS50943"/>
    </source>
</evidence>
<gene>
    <name evidence="3" type="ORF">SAMN05444959_101100</name>
</gene>
<dbReference type="InterPro" id="IPR013096">
    <property type="entry name" value="Cupin_2"/>
</dbReference>
<dbReference type="PANTHER" id="PTHR46797">
    <property type="entry name" value="HTH-TYPE TRANSCRIPTIONAL REGULATOR"/>
    <property type="match status" value="1"/>
</dbReference>
<sequence length="194" mass="21371">MADDDDFDIGTRLRNLRQLKKLSQRQLAARAGVTNGLISMIEQNKISPSVANLKKILGGLTTSMVDFFQEDAEEPKTFWRDGELPSIRSAAVHGPEATGAKLSLLRVGRADQNNLMLLHETYDPGADTGPTLYSHESEEAGFVLEGEIEITVGEEVEVLGPGDAYIFDSRRPHRFRNIGKKRCIVVSACTPPTF</sequence>
<keyword evidence="4" id="KW-1185">Reference proteome</keyword>
<dbReference type="InterPro" id="IPR011051">
    <property type="entry name" value="RmlC_Cupin_sf"/>
</dbReference>
<name>A0A239PN20_9RHOB</name>
<dbReference type="PANTHER" id="PTHR46797:SF11">
    <property type="entry name" value="HTH-TYPE TRANSCRIPTIONAL REGULATOR PUUR"/>
    <property type="match status" value="1"/>
</dbReference>
<dbReference type="AlphaFoldDB" id="A0A239PN20"/>
<dbReference type="GO" id="GO:0005829">
    <property type="term" value="C:cytosol"/>
    <property type="evidence" value="ECO:0007669"/>
    <property type="project" value="TreeGrafter"/>
</dbReference>
<dbReference type="EMBL" id="FZQB01000001">
    <property type="protein sequence ID" value="SNT68544.1"/>
    <property type="molecule type" value="Genomic_DNA"/>
</dbReference>
<dbReference type="InterPro" id="IPR001387">
    <property type="entry name" value="Cro/C1-type_HTH"/>
</dbReference>
<keyword evidence="1" id="KW-0238">DNA-binding</keyword>
<dbReference type="RefSeq" id="WP_089342841.1">
    <property type="nucleotide sequence ID" value="NZ_CP067129.1"/>
</dbReference>
<dbReference type="SMART" id="SM00530">
    <property type="entry name" value="HTH_XRE"/>
    <property type="match status" value="1"/>
</dbReference>
<feature type="domain" description="HTH cro/C1-type" evidence="2">
    <location>
        <begin position="13"/>
        <end position="67"/>
    </location>
</feature>
<evidence type="ECO:0000256" key="1">
    <source>
        <dbReference type="ARBA" id="ARBA00023125"/>
    </source>
</evidence>